<dbReference type="GO" id="GO:0046872">
    <property type="term" value="F:metal ion binding"/>
    <property type="evidence" value="ECO:0007669"/>
    <property type="project" value="UniProtKB-KW"/>
</dbReference>
<feature type="active site" description="Proton acceptor" evidence="17">
    <location>
        <position position="312"/>
    </location>
</feature>
<proteinExistence type="inferred from homology"/>
<keyword evidence="14" id="KW-0560">Oxidoreductase</keyword>
<feature type="binding site" evidence="18">
    <location>
        <position position="361"/>
    </location>
    <ligand>
        <name>Fe cation</name>
        <dbReference type="ChEBI" id="CHEBI:24875"/>
    </ligand>
</feature>
<protein>
    <recommendedName>
        <fullName evidence="29">Homogentisate 1,2-dioxygenase</fullName>
    </recommendedName>
</protein>
<feature type="region of interest" description="Disordered" evidence="22">
    <location>
        <begin position="1"/>
        <end position="49"/>
    </location>
</feature>
<evidence type="ECO:0000256" key="17">
    <source>
        <dbReference type="PIRSR" id="PIRSR605708-1"/>
    </source>
</evidence>
<dbReference type="Gene3D" id="3.90.850.10">
    <property type="entry name" value="Fumarylacetoacetase-like, C-terminal domain"/>
    <property type="match status" value="1"/>
</dbReference>
<feature type="binding site" evidence="18">
    <location>
        <position position="391"/>
    </location>
    <ligand>
        <name>homogentisate</name>
        <dbReference type="ChEBI" id="CHEBI:16169"/>
    </ligand>
</feature>
<feature type="binding site" evidence="21">
    <location>
        <position position="693"/>
    </location>
    <ligand>
        <name>Mg(2+)</name>
        <dbReference type="ChEBI" id="CHEBI:18420"/>
    </ligand>
</feature>
<feature type="active site" description="Proton acceptor" evidence="19">
    <location>
        <position position="575"/>
    </location>
</feature>
<name>A0A9W6C0P6_9CHLO</name>
<feature type="domain" description="Homogentisate 1,2-dioxygenase C-terminal" evidence="24">
    <location>
        <begin position="301"/>
        <end position="452"/>
    </location>
</feature>
<dbReference type="InterPro" id="IPR005708">
    <property type="entry name" value="Homogentis_dOase"/>
</dbReference>
<evidence type="ECO:0000259" key="23">
    <source>
        <dbReference type="Pfam" id="PF01557"/>
    </source>
</evidence>
<evidence type="ECO:0000256" key="14">
    <source>
        <dbReference type="ARBA" id="ARBA00023002"/>
    </source>
</evidence>
<evidence type="ECO:0000256" key="10">
    <source>
        <dbReference type="ARBA" id="ARBA00022837"/>
    </source>
</evidence>
<evidence type="ECO:0000256" key="3">
    <source>
        <dbReference type="ARBA" id="ARBA00001962"/>
    </source>
</evidence>
<feature type="binding site" evidence="21">
    <location>
        <position position="641"/>
    </location>
    <ligand>
        <name>Ca(2+)</name>
        <dbReference type="ChEBI" id="CHEBI:29108"/>
    </ligand>
</feature>
<evidence type="ECO:0000259" key="26">
    <source>
        <dbReference type="Pfam" id="PF20510"/>
    </source>
</evidence>
<dbReference type="InterPro" id="IPR011234">
    <property type="entry name" value="Fumarylacetoacetase-like_C"/>
</dbReference>
<dbReference type="EMBL" id="BRXU01000058">
    <property type="protein sequence ID" value="GLC62096.1"/>
    <property type="molecule type" value="Genomic_DNA"/>
</dbReference>
<sequence>MKLGAAMTDSDQTSGMTRAPAGPGAHPGYLPGFGNDFETEALPDALPQGQNSPQRCNYGLYAEQLSGTAFTAPRGQNERTWCYRIRPSVHHTGRFAAIDLPYWKTAPHVLPGVTSLGQYRWDPIPVPEGDLTWLTGMRTMTTAGDVNIQVGMATHVYLVTASMRDEYFFSADSELLVVPQQGRLRFCTELGIIDVQPQEIAILPRGLVYRVEVLEGPARGFVCENYGQKFDLPDRGPIGANCLANPRDFKTPVAAFEDRDARSRVVIKWCGQFHETWIDHSPLDVVAWHGNYCAYKYDLRTYSPVGAILFDHPDPSIFTVLTAPSGQDGTANIDFVLFRDRWMVAEHSFRPPWYHKNIMSELMGNIHGIYDAKPQGFAPGGISLHNCMLPHGPDREAFDKATTGDLVPHKLAETMSFMFETRFPQHLTEYAAREAPMQPEYIDVWNRLEKKFDGTPGVLSANRPDCDFPLNNLPYGVFSDDRGPRCGVAIGDRILDLAACEAQGLLDAGGTFAAPRMNDFIARGPDAWAAARARLTALLSPDGPRDLPLVAMAGARLHLPIRVEGFTDFYASRHHAFNVGCLFRGPDNALPPQWDHMPIGYNGRASSIVVSGTPVHRPMGQVAGPAGPEWTASRRLDLELELGAIVGAATALGTRVTVDQAEDMIFGHVLLNDWSARDIQAWEYQPLGPFQGKAFATTISPWIVTRAALEPFRRAGAARTVDPMPHLRDSRPGFHDLAMGWTLNGQVMARVNYAVMHWSQAQALAHHASSGCPMNVGDLLGSGTISGPTPDQTGALLEMTRNGQQPVTVNGQPRTFLQDGDEVGLFAHAQGAGYRVGFGPCTGRVMPALP</sequence>
<dbReference type="GO" id="GO:0004334">
    <property type="term" value="F:fumarylacetoacetase activity"/>
    <property type="evidence" value="ECO:0007669"/>
    <property type="project" value="InterPro"/>
</dbReference>
<feature type="binding site" evidence="21">
    <location>
        <position position="697"/>
    </location>
    <ligand>
        <name>Mg(2+)</name>
        <dbReference type="ChEBI" id="CHEBI:18420"/>
    </ligand>
</feature>
<feature type="binding site" evidence="20">
    <location>
        <position position="570"/>
    </location>
    <ligand>
        <name>substrate</name>
    </ligand>
</feature>
<reference evidence="27 28" key="1">
    <citation type="journal article" date="2023" name="Commun. Biol.">
        <title>Reorganization of the ancestral sex-determining regions during the evolution of trioecy in Pleodorina starrii.</title>
        <authorList>
            <person name="Takahashi K."/>
            <person name="Suzuki S."/>
            <person name="Kawai-Toyooka H."/>
            <person name="Yamamoto K."/>
            <person name="Hamaji T."/>
            <person name="Ootsuki R."/>
            <person name="Yamaguchi H."/>
            <person name="Kawachi M."/>
            <person name="Higashiyama T."/>
            <person name="Nozaki H."/>
        </authorList>
    </citation>
    <scope>NUCLEOTIDE SEQUENCE [LARGE SCALE GENOMIC DNA]</scope>
    <source>
        <strain evidence="27 28">NIES-4479</strain>
    </source>
</reference>
<dbReference type="GO" id="GO:0006559">
    <property type="term" value="P:L-phenylalanine catabolic process"/>
    <property type="evidence" value="ECO:0007669"/>
    <property type="project" value="UniProtKB-KW"/>
</dbReference>
<dbReference type="SUPFAM" id="SSF56529">
    <property type="entry name" value="FAH"/>
    <property type="match status" value="1"/>
</dbReference>
<evidence type="ECO:0000256" key="2">
    <source>
        <dbReference type="ARBA" id="ARBA00001946"/>
    </source>
</evidence>
<organism evidence="27 28">
    <name type="scientific">Pleodorina starrii</name>
    <dbReference type="NCBI Taxonomy" id="330485"/>
    <lineage>
        <taxon>Eukaryota</taxon>
        <taxon>Viridiplantae</taxon>
        <taxon>Chlorophyta</taxon>
        <taxon>core chlorophytes</taxon>
        <taxon>Chlorophyceae</taxon>
        <taxon>CS clade</taxon>
        <taxon>Chlamydomonadales</taxon>
        <taxon>Volvocaceae</taxon>
        <taxon>Pleodorina</taxon>
    </lineage>
</organism>
<dbReference type="InterPro" id="IPR014710">
    <property type="entry name" value="RmlC-like_jellyroll"/>
</dbReference>
<accession>A0A9W6C0P6</accession>
<comment type="cofactor">
    <cofactor evidence="3 18">
        <name>Fe cation</name>
        <dbReference type="ChEBI" id="CHEBI:24875"/>
    </cofactor>
</comment>
<evidence type="ECO:0000313" key="27">
    <source>
        <dbReference type="EMBL" id="GLC62096.1"/>
    </source>
</evidence>
<evidence type="ECO:0008006" key="29">
    <source>
        <dbReference type="Google" id="ProtNLM"/>
    </source>
</evidence>
<evidence type="ECO:0000259" key="24">
    <source>
        <dbReference type="Pfam" id="PF04209"/>
    </source>
</evidence>
<evidence type="ECO:0000256" key="19">
    <source>
        <dbReference type="PIRSR" id="PIRSR605959-1"/>
    </source>
</evidence>
<dbReference type="InterPro" id="IPR036462">
    <property type="entry name" value="Fumarylacetoacetase_N_sf"/>
</dbReference>
<evidence type="ECO:0000256" key="4">
    <source>
        <dbReference type="ARBA" id="ARBA00004704"/>
    </source>
</evidence>
<feature type="domain" description="Homogentisate 1,2-dioxygenase N-terminal" evidence="26">
    <location>
        <begin position="29"/>
        <end position="299"/>
    </location>
</feature>
<comment type="pathway">
    <text evidence="5">Amino-acid degradation; L-phenylalanine degradation; acetoacetate and fumarate from L-phenylalanine: step 6/6.</text>
</comment>
<dbReference type="FunFam" id="2.60.120.10:FF:000034">
    <property type="entry name" value="Homogentisate 1,2-dioxygenase"/>
    <property type="match status" value="1"/>
</dbReference>
<dbReference type="Proteomes" id="UP001165080">
    <property type="component" value="Unassembled WGS sequence"/>
</dbReference>
<dbReference type="InterPro" id="IPR046451">
    <property type="entry name" value="HgmA_C"/>
</dbReference>
<keyword evidence="9" id="KW-0378">Hydrolase</keyword>
<evidence type="ECO:0000256" key="1">
    <source>
        <dbReference type="ARBA" id="ARBA00001913"/>
    </source>
</evidence>
<keyword evidence="8 18" id="KW-0479">Metal-binding</keyword>
<keyword evidence="11 21" id="KW-0460">Magnesium</keyword>
<evidence type="ECO:0000256" key="11">
    <source>
        <dbReference type="ARBA" id="ARBA00022842"/>
    </source>
</evidence>
<gene>
    <name evidence="27" type="primary">PLESTB003100</name>
    <name evidence="27" type="ORF">PLESTB_001840300</name>
</gene>
<comment type="caution">
    <text evidence="27">The sequence shown here is derived from an EMBL/GenBank/DDBJ whole genome shotgun (WGS) entry which is preliminary data.</text>
</comment>
<feature type="binding site" evidence="20">
    <location>
        <position position="680"/>
    </location>
    <ligand>
        <name>substrate</name>
    </ligand>
</feature>
<evidence type="ECO:0000313" key="28">
    <source>
        <dbReference type="Proteomes" id="UP001165080"/>
    </source>
</evidence>
<keyword evidence="12" id="KW-0828">Tyrosine catabolism</keyword>
<evidence type="ECO:0000256" key="7">
    <source>
        <dbReference type="ARBA" id="ARBA00010211"/>
    </source>
</evidence>
<evidence type="ECO:0000256" key="18">
    <source>
        <dbReference type="PIRSR" id="PIRSR605708-2"/>
    </source>
</evidence>
<dbReference type="NCBIfam" id="TIGR01015">
    <property type="entry name" value="hmgA"/>
    <property type="match status" value="1"/>
</dbReference>
<keyword evidence="15 18" id="KW-0408">Iron</keyword>
<comment type="cofactor">
    <cofactor evidence="2 21">
        <name>Mg(2+)</name>
        <dbReference type="ChEBI" id="CHEBI:18420"/>
    </cofactor>
</comment>
<dbReference type="PANTHER" id="PTHR11056:SF0">
    <property type="entry name" value="HOMOGENTISATE 1,2-DIOXYGENASE"/>
    <property type="match status" value="1"/>
</dbReference>
<evidence type="ECO:0000256" key="20">
    <source>
        <dbReference type="PIRSR" id="PIRSR605959-2"/>
    </source>
</evidence>
<dbReference type="SUPFAM" id="SSF63433">
    <property type="entry name" value="Fumarylacetoacetate hydrolase, FAH, N-terminal domain"/>
    <property type="match status" value="1"/>
</dbReference>
<dbReference type="Gene3D" id="2.30.30.230">
    <property type="entry name" value="Fumarylacetoacetase, N-terminal domain"/>
    <property type="match status" value="1"/>
</dbReference>
<dbReference type="GO" id="GO:0004411">
    <property type="term" value="F:homogentisate 1,2-dioxygenase activity"/>
    <property type="evidence" value="ECO:0007669"/>
    <property type="project" value="InterPro"/>
</dbReference>
<dbReference type="InterPro" id="IPR011051">
    <property type="entry name" value="RmlC_Cupin_sf"/>
</dbReference>
<feature type="binding site" evidence="18">
    <location>
        <position position="355"/>
    </location>
    <ligand>
        <name>Fe cation</name>
        <dbReference type="ChEBI" id="CHEBI:24875"/>
    </ligand>
</feature>
<evidence type="ECO:0000256" key="16">
    <source>
        <dbReference type="ARBA" id="ARBA00023232"/>
    </source>
</evidence>
<feature type="binding site" evidence="21">
    <location>
        <position position="639"/>
    </location>
    <ligand>
        <name>Ca(2+)</name>
        <dbReference type="ChEBI" id="CHEBI:29108"/>
    </ligand>
</feature>
<dbReference type="InterPro" id="IPR036663">
    <property type="entry name" value="Fumarylacetoacetase_C_sf"/>
</dbReference>
<keyword evidence="28" id="KW-1185">Reference proteome</keyword>
<feature type="binding site" evidence="21">
    <location>
        <position position="568"/>
    </location>
    <ligand>
        <name>Ca(2+)</name>
        <dbReference type="ChEBI" id="CHEBI:29108"/>
    </ligand>
</feature>
<dbReference type="AlphaFoldDB" id="A0A9W6C0P6"/>
<evidence type="ECO:0000256" key="12">
    <source>
        <dbReference type="ARBA" id="ARBA00022878"/>
    </source>
</evidence>
<feature type="binding site" evidence="21">
    <location>
        <position position="673"/>
    </location>
    <ligand>
        <name>Ca(2+)</name>
        <dbReference type="ChEBI" id="CHEBI:29108"/>
    </ligand>
</feature>
<feature type="binding site" evidence="21">
    <location>
        <position position="673"/>
    </location>
    <ligand>
        <name>Mg(2+)</name>
        <dbReference type="ChEBI" id="CHEBI:18420"/>
    </ligand>
</feature>
<keyword evidence="13" id="KW-0223">Dioxygenase</keyword>
<dbReference type="Pfam" id="PF04209">
    <property type="entry name" value="HgmA_C"/>
    <property type="match status" value="1"/>
</dbReference>
<dbReference type="GO" id="GO:0006572">
    <property type="term" value="P:L-tyrosine catabolic process"/>
    <property type="evidence" value="ECO:0007669"/>
    <property type="project" value="UniProtKB-KW"/>
</dbReference>
<dbReference type="Pfam" id="PF01557">
    <property type="entry name" value="FAA_hydrolase"/>
    <property type="match status" value="1"/>
</dbReference>
<evidence type="ECO:0000256" key="8">
    <source>
        <dbReference type="ARBA" id="ARBA00022723"/>
    </source>
</evidence>
<dbReference type="GO" id="GO:0005737">
    <property type="term" value="C:cytoplasm"/>
    <property type="evidence" value="ECO:0007669"/>
    <property type="project" value="TreeGrafter"/>
</dbReference>
<dbReference type="Gene3D" id="2.60.120.10">
    <property type="entry name" value="Jelly Rolls"/>
    <property type="match status" value="1"/>
</dbReference>
<comment type="similarity">
    <text evidence="7">Belongs to the FAH family.</text>
</comment>
<evidence type="ECO:0000256" key="21">
    <source>
        <dbReference type="PIRSR" id="PIRSR605959-3"/>
    </source>
</evidence>
<feature type="binding site" evidence="18">
    <location>
        <position position="370"/>
    </location>
    <ligand>
        <name>homogentisate</name>
        <dbReference type="ChEBI" id="CHEBI:16169"/>
    </ligand>
</feature>
<evidence type="ECO:0000256" key="13">
    <source>
        <dbReference type="ARBA" id="ARBA00022964"/>
    </source>
</evidence>
<dbReference type="Pfam" id="PF20510">
    <property type="entry name" value="HgmA_N"/>
    <property type="match status" value="1"/>
</dbReference>
<evidence type="ECO:0000256" key="6">
    <source>
        <dbReference type="ARBA" id="ARBA00007757"/>
    </source>
</evidence>
<feature type="binding site" evidence="20">
    <location>
        <position position="584"/>
    </location>
    <ligand>
        <name>substrate</name>
    </ligand>
</feature>
<dbReference type="PANTHER" id="PTHR11056">
    <property type="entry name" value="HOMOGENTISATE 1,2-DIOXYGENASE"/>
    <property type="match status" value="1"/>
</dbReference>
<comment type="pathway">
    <text evidence="4">Amino-acid degradation; L-phenylalanine degradation; acetoacetate and fumarate from L-phenylalanine: step 4/6.</text>
</comment>
<feature type="binding site" evidence="20">
    <location>
        <position position="784"/>
    </location>
    <ligand>
        <name>substrate</name>
    </ligand>
</feature>
<evidence type="ECO:0000256" key="5">
    <source>
        <dbReference type="ARBA" id="ARBA00004782"/>
    </source>
</evidence>
<dbReference type="SUPFAM" id="SSF51182">
    <property type="entry name" value="RmlC-like cupins"/>
    <property type="match status" value="1"/>
</dbReference>
<feature type="domain" description="Fumarylacetoacetase-like C-terminal" evidence="23">
    <location>
        <begin position="566"/>
        <end position="836"/>
    </location>
</feature>
<evidence type="ECO:0000256" key="22">
    <source>
        <dbReference type="SAM" id="MobiDB-lite"/>
    </source>
</evidence>
<comment type="similarity">
    <text evidence="6">Belongs to the homogentisate dioxygenase family.</text>
</comment>
<evidence type="ECO:0000259" key="25">
    <source>
        <dbReference type="Pfam" id="PF09298"/>
    </source>
</evidence>
<feature type="domain" description="Fumarylacetoacetase N-terminal" evidence="25">
    <location>
        <begin position="471"/>
        <end position="560"/>
    </location>
</feature>
<dbReference type="InterPro" id="IPR005959">
    <property type="entry name" value="Fumarylacetoacetase"/>
</dbReference>
<evidence type="ECO:0000256" key="9">
    <source>
        <dbReference type="ARBA" id="ARBA00022801"/>
    </source>
</evidence>
<feature type="binding site" evidence="18">
    <location>
        <position position="391"/>
    </location>
    <ligand>
        <name>Fe cation</name>
        <dbReference type="ChEBI" id="CHEBI:24875"/>
    </ligand>
</feature>
<dbReference type="NCBIfam" id="TIGR01266">
    <property type="entry name" value="fum_ac_acetase"/>
    <property type="match status" value="1"/>
</dbReference>
<dbReference type="Pfam" id="PF09298">
    <property type="entry name" value="FAA_hydrolase_N"/>
    <property type="match status" value="1"/>
</dbReference>
<keyword evidence="10 21" id="KW-0106">Calcium</keyword>
<feature type="binding site" evidence="20">
    <location>
        <position position="684"/>
    </location>
    <ligand>
        <name>substrate</name>
    </ligand>
</feature>
<comment type="cofactor">
    <cofactor evidence="1 21">
        <name>Ca(2+)</name>
        <dbReference type="ChEBI" id="CHEBI:29108"/>
    </cofactor>
</comment>
<dbReference type="InterPro" id="IPR015377">
    <property type="entry name" value="Fumarylacetoacetase_N"/>
</dbReference>
<evidence type="ECO:0000256" key="15">
    <source>
        <dbReference type="ARBA" id="ARBA00023004"/>
    </source>
</evidence>
<dbReference type="CDD" id="cd07000">
    <property type="entry name" value="cupin_HGO_N"/>
    <property type="match status" value="1"/>
</dbReference>
<keyword evidence="16" id="KW-0585">Phenylalanine catabolism</keyword>
<dbReference type="InterPro" id="IPR046452">
    <property type="entry name" value="HgmA_N"/>
</dbReference>